<protein>
    <submittedName>
        <fullName evidence="7">Oidioi.mRNA.OKI2018_I69.chr1.g2265.t1.cds</fullName>
    </submittedName>
</protein>
<feature type="coiled-coil region" evidence="3">
    <location>
        <begin position="583"/>
        <end position="680"/>
    </location>
</feature>
<dbReference type="SUPFAM" id="SSF47027">
    <property type="entry name" value="Acyl-CoA binding protein"/>
    <property type="match status" value="1"/>
</dbReference>
<evidence type="ECO:0000256" key="4">
    <source>
        <dbReference type="SAM" id="MobiDB-lite"/>
    </source>
</evidence>
<dbReference type="PROSITE" id="PS50011">
    <property type="entry name" value="PROTEIN_KINASE_DOM"/>
    <property type="match status" value="1"/>
</dbReference>
<dbReference type="PANTHER" id="PTHR23310:SF62">
    <property type="entry name" value="ACYL-COA BINDING PROTEIN 1, ISOFORM A"/>
    <property type="match status" value="1"/>
</dbReference>
<evidence type="ECO:0000256" key="1">
    <source>
        <dbReference type="ARBA" id="ARBA00005567"/>
    </source>
</evidence>
<evidence type="ECO:0000259" key="5">
    <source>
        <dbReference type="PROSITE" id="PS50011"/>
    </source>
</evidence>
<dbReference type="InterPro" id="IPR014352">
    <property type="entry name" value="FERM/acyl-CoA-bd_prot_sf"/>
</dbReference>
<dbReference type="InterPro" id="IPR000582">
    <property type="entry name" value="Acyl-CoA-binding_protein"/>
</dbReference>
<reference evidence="7 8" key="1">
    <citation type="submission" date="2021-04" db="EMBL/GenBank/DDBJ databases">
        <authorList>
            <person name="Bliznina A."/>
        </authorList>
    </citation>
    <scope>NUCLEOTIDE SEQUENCE [LARGE SCALE GENOMIC DNA]</scope>
</reference>
<dbReference type="InterPro" id="IPR035984">
    <property type="entry name" value="Acyl-CoA-binding_sf"/>
</dbReference>
<dbReference type="SMART" id="SM00220">
    <property type="entry name" value="S_TKc"/>
    <property type="match status" value="1"/>
</dbReference>
<dbReference type="Proteomes" id="UP001158576">
    <property type="component" value="Chromosome 1"/>
</dbReference>
<evidence type="ECO:0000313" key="8">
    <source>
        <dbReference type="Proteomes" id="UP001158576"/>
    </source>
</evidence>
<dbReference type="PANTHER" id="PTHR23310">
    <property type="entry name" value="ACYL-COA-BINDING PROTEIN, ACBP"/>
    <property type="match status" value="1"/>
</dbReference>
<dbReference type="InterPro" id="IPR011009">
    <property type="entry name" value="Kinase-like_dom_sf"/>
</dbReference>
<dbReference type="CDD" id="cd00435">
    <property type="entry name" value="ACBP"/>
    <property type="match status" value="1"/>
</dbReference>
<dbReference type="PRINTS" id="PR00689">
    <property type="entry name" value="ACOABINDINGP"/>
</dbReference>
<evidence type="ECO:0000256" key="2">
    <source>
        <dbReference type="ARBA" id="ARBA00023121"/>
    </source>
</evidence>
<dbReference type="PROSITE" id="PS51228">
    <property type="entry name" value="ACB_2"/>
    <property type="match status" value="1"/>
</dbReference>
<evidence type="ECO:0000313" key="7">
    <source>
        <dbReference type="EMBL" id="CAG5105588.1"/>
    </source>
</evidence>
<dbReference type="Gene3D" id="1.20.80.10">
    <property type="match status" value="1"/>
</dbReference>
<dbReference type="SUPFAM" id="SSF56112">
    <property type="entry name" value="Protein kinase-like (PK-like)"/>
    <property type="match status" value="1"/>
</dbReference>
<feature type="coiled-coil region" evidence="3">
    <location>
        <begin position="443"/>
        <end position="491"/>
    </location>
</feature>
<sequence length="860" mass="96941">MDTDLECVFDNYPAGLGVDHCRLFSYQLVRAINFIHTARIIHRDINPSNILVNPDTLFVKLGDFGSARILDVRFGKRCLSIPAYARYYHAPEVLAGTGIYDLSSDMFSLGCVLYIMATGTIPIKHESGAAPDLLKEWKSFTLTQKVSPDAIFSNLIEKCLSTEPTNRPTASTLCNSSFFAELSNSAVHQVPKSKFSVEEEVFDYEHIYDALELAVKDCKPDMELSKSGPAKPNSIRSFADWSDFSIATSTVSEHEARIAQTDFAFGIQIHDCSDKKDRMFYEDHVAESGSVFDPYKWDRKEAAKPISKSNYTISDCGYQSDPHAMSSIPSLIRFSESPEASSDHELTVVCATEGEQVQVEPTIESVYQAAPPDNSQNEPQAKTRSPKKKKPTTIDTTTSVPSFASVPSAVSDEPSVSSKISTVPSRRQSSLDILLAKQVDPAVDQLQQVINNLQKENSRLTTLIAKKDTQINTLNEDIQNLQLASADLKRDNLFFAGEVKSLEAKNESMTKEVFTAKMDLAKVKTEKEEELLEVEREKRDLEYRMELIKFENEKIGRDCAKSLSRVDHERIIASTQANFDQVLKGMEMQMLQAQIDAKKEEEKLSMAHGTIKSLMQEKERLVITAEQERQKTADERARVAPLIVQNESLSKRCEILLHKYEALSRDLDSANRQIHVQERVFTAKTSISSEKSLTSMKEMMYSVQDDWKNVTELLKEVQEENHQKSQHQYQNFLKNIHDTTLDLRQREMDLSFREDQVRHANAIAALRENHLIKMSDAFNKAAEEAKNLKAKPANDELLKLYSLFKQATIGDCNTSRPGMMDFSGKAKWDAWNALKGKSTADAEKEYVDTVETLKGKYGLA</sequence>
<name>A0ABN7SUT1_OIKDI</name>
<comment type="similarity">
    <text evidence="1">Belongs to the ACBP family.</text>
</comment>
<proteinExistence type="inferred from homology"/>
<keyword evidence="3" id="KW-0175">Coiled coil</keyword>
<feature type="domain" description="ACB" evidence="6">
    <location>
        <begin position="774"/>
        <end position="859"/>
    </location>
</feature>
<dbReference type="Gene3D" id="1.10.510.10">
    <property type="entry name" value="Transferase(Phosphotransferase) domain 1"/>
    <property type="match status" value="1"/>
</dbReference>
<keyword evidence="8" id="KW-1185">Reference proteome</keyword>
<dbReference type="Pfam" id="PF00069">
    <property type="entry name" value="Pkinase"/>
    <property type="match status" value="1"/>
</dbReference>
<feature type="coiled-coil region" evidence="3">
    <location>
        <begin position="517"/>
        <end position="544"/>
    </location>
</feature>
<feature type="compositionally biased region" description="Polar residues" evidence="4">
    <location>
        <begin position="373"/>
        <end position="383"/>
    </location>
</feature>
<evidence type="ECO:0000259" key="6">
    <source>
        <dbReference type="PROSITE" id="PS51228"/>
    </source>
</evidence>
<accession>A0ABN7SUT1</accession>
<dbReference type="EMBL" id="OU015566">
    <property type="protein sequence ID" value="CAG5105588.1"/>
    <property type="molecule type" value="Genomic_DNA"/>
</dbReference>
<organism evidence="7 8">
    <name type="scientific">Oikopleura dioica</name>
    <name type="common">Tunicate</name>
    <dbReference type="NCBI Taxonomy" id="34765"/>
    <lineage>
        <taxon>Eukaryota</taxon>
        <taxon>Metazoa</taxon>
        <taxon>Chordata</taxon>
        <taxon>Tunicata</taxon>
        <taxon>Appendicularia</taxon>
        <taxon>Copelata</taxon>
        <taxon>Oikopleuridae</taxon>
        <taxon>Oikopleura</taxon>
    </lineage>
</organism>
<dbReference type="InterPro" id="IPR000719">
    <property type="entry name" value="Prot_kinase_dom"/>
</dbReference>
<feature type="compositionally biased region" description="Polar residues" evidence="4">
    <location>
        <begin position="414"/>
        <end position="423"/>
    </location>
</feature>
<feature type="region of interest" description="Disordered" evidence="4">
    <location>
        <begin position="368"/>
        <end position="423"/>
    </location>
</feature>
<feature type="compositionally biased region" description="Low complexity" evidence="4">
    <location>
        <begin position="393"/>
        <end position="411"/>
    </location>
</feature>
<gene>
    <name evidence="7" type="ORF">OKIOD_LOCUS11030</name>
</gene>
<dbReference type="InterPro" id="IPR022408">
    <property type="entry name" value="Acyl-CoA-binding_prot_CS"/>
</dbReference>
<keyword evidence="2" id="KW-0446">Lipid-binding</keyword>
<dbReference type="Pfam" id="PF00887">
    <property type="entry name" value="ACBP"/>
    <property type="match status" value="1"/>
</dbReference>
<evidence type="ECO:0000256" key="3">
    <source>
        <dbReference type="SAM" id="Coils"/>
    </source>
</evidence>
<dbReference type="PROSITE" id="PS00880">
    <property type="entry name" value="ACB_1"/>
    <property type="match status" value="1"/>
</dbReference>
<feature type="domain" description="Protein kinase" evidence="5">
    <location>
        <begin position="1"/>
        <end position="179"/>
    </location>
</feature>